<comment type="caution">
    <text evidence="3">The sequence shown here is derived from an EMBL/GenBank/DDBJ whole genome shotgun (WGS) entry which is preliminary data.</text>
</comment>
<sequence length="278" mass="30951">MARIDAHQHFWQFDPVRDAWIGDDMAVIQRDFLPADLAPVLQQHGFDGCVVVQSDQAEAENEFQLANAAAHDFIKGVVGWVDLQAPNVAERLAYYSQFAKLKGFRHVLQGEADRALMLKPSFRRGIGALAAHGFTYDVLIFPDQLGFAAELAAAFPNQPFVVDHLAKPRIKDQLIEEWARDIRAVAAHGNVSCKVSGMVTEADWQHWQPADFQPYLDVVFEAFGPSRVLYGSDWPVCNVAGGYARALGILEAYMQPFSAAEQAQFWGDNAAAFYQLTH</sequence>
<dbReference type="PANTHER" id="PTHR43569:SF2">
    <property type="entry name" value="AMIDOHYDROLASE-RELATED DOMAIN-CONTAINING PROTEIN"/>
    <property type="match status" value="1"/>
</dbReference>
<evidence type="ECO:0000256" key="1">
    <source>
        <dbReference type="ARBA" id="ARBA00038310"/>
    </source>
</evidence>
<dbReference type="PANTHER" id="PTHR43569">
    <property type="entry name" value="AMIDOHYDROLASE"/>
    <property type="match status" value="1"/>
</dbReference>
<gene>
    <name evidence="3" type="ORF">IC234_08120</name>
</gene>
<dbReference type="InterPro" id="IPR052350">
    <property type="entry name" value="Metallo-dep_Lactonases"/>
</dbReference>
<feature type="domain" description="Amidohydrolase-related" evidence="2">
    <location>
        <begin position="4"/>
        <end position="276"/>
    </location>
</feature>
<dbReference type="Proteomes" id="UP000606003">
    <property type="component" value="Unassembled WGS sequence"/>
</dbReference>
<protein>
    <submittedName>
        <fullName evidence="3">Amidohydrolase family protein</fullName>
    </submittedName>
</protein>
<organism evidence="3 4">
    <name type="scientific">Hymenobacter armeniacus</name>
    <dbReference type="NCBI Taxonomy" id="2771358"/>
    <lineage>
        <taxon>Bacteria</taxon>
        <taxon>Pseudomonadati</taxon>
        <taxon>Bacteroidota</taxon>
        <taxon>Cytophagia</taxon>
        <taxon>Cytophagales</taxon>
        <taxon>Hymenobacteraceae</taxon>
        <taxon>Hymenobacter</taxon>
    </lineage>
</organism>
<dbReference type="Gene3D" id="3.20.20.140">
    <property type="entry name" value="Metal-dependent hydrolases"/>
    <property type="match status" value="1"/>
</dbReference>
<keyword evidence="4" id="KW-1185">Reference proteome</keyword>
<evidence type="ECO:0000313" key="4">
    <source>
        <dbReference type="Proteomes" id="UP000606003"/>
    </source>
</evidence>
<name>A0ABR8JQ21_9BACT</name>
<dbReference type="RefSeq" id="WP_190923345.1">
    <property type="nucleotide sequence ID" value="NZ_JACXAC010000002.1"/>
</dbReference>
<dbReference type="EMBL" id="JACXAC010000002">
    <property type="protein sequence ID" value="MBD2722092.1"/>
    <property type="molecule type" value="Genomic_DNA"/>
</dbReference>
<comment type="similarity">
    <text evidence="1">Belongs to the metallo-dependent hydrolases superfamily.</text>
</comment>
<proteinExistence type="inferred from homology"/>
<dbReference type="Pfam" id="PF04909">
    <property type="entry name" value="Amidohydro_2"/>
    <property type="match status" value="1"/>
</dbReference>
<reference evidence="3 4" key="1">
    <citation type="submission" date="2020-09" db="EMBL/GenBank/DDBJ databases">
        <authorList>
            <person name="Kim M.K."/>
        </authorList>
    </citation>
    <scope>NUCLEOTIDE SEQUENCE [LARGE SCALE GENOMIC DNA]</scope>
    <source>
        <strain evidence="3 4">BT189</strain>
    </source>
</reference>
<dbReference type="InterPro" id="IPR006680">
    <property type="entry name" value="Amidohydro-rel"/>
</dbReference>
<dbReference type="InterPro" id="IPR032466">
    <property type="entry name" value="Metal_Hydrolase"/>
</dbReference>
<accession>A0ABR8JQ21</accession>
<dbReference type="SUPFAM" id="SSF51556">
    <property type="entry name" value="Metallo-dependent hydrolases"/>
    <property type="match status" value="1"/>
</dbReference>
<evidence type="ECO:0000259" key="2">
    <source>
        <dbReference type="Pfam" id="PF04909"/>
    </source>
</evidence>
<evidence type="ECO:0000313" key="3">
    <source>
        <dbReference type="EMBL" id="MBD2722092.1"/>
    </source>
</evidence>